<dbReference type="eggNOG" id="COG2267">
    <property type="taxonomic scope" value="Bacteria"/>
</dbReference>
<accession>A0A017TG24</accession>
<evidence type="ECO:0000313" key="3">
    <source>
        <dbReference type="Proteomes" id="UP000019678"/>
    </source>
</evidence>
<dbReference type="SUPFAM" id="SSF53474">
    <property type="entry name" value="alpha/beta-Hydrolases"/>
    <property type="match status" value="1"/>
</dbReference>
<gene>
    <name evidence="2" type="ORF">CAP_5944</name>
</gene>
<dbReference type="AlphaFoldDB" id="A0A017TG24"/>
<dbReference type="GO" id="GO:0016020">
    <property type="term" value="C:membrane"/>
    <property type="evidence" value="ECO:0007669"/>
    <property type="project" value="TreeGrafter"/>
</dbReference>
<evidence type="ECO:0000313" key="2">
    <source>
        <dbReference type="EMBL" id="EYF08184.1"/>
    </source>
</evidence>
<dbReference type="PANTHER" id="PTHR43798:SF27">
    <property type="entry name" value="HYDROLASE ALPHA_BETA HYDROLASE FOLD FAMILY"/>
    <property type="match status" value="1"/>
</dbReference>
<feature type="domain" description="AB hydrolase-1" evidence="1">
    <location>
        <begin position="95"/>
        <end position="225"/>
    </location>
</feature>
<dbReference type="Gene3D" id="3.40.50.1820">
    <property type="entry name" value="alpha/beta hydrolase"/>
    <property type="match status" value="1"/>
</dbReference>
<keyword evidence="3" id="KW-1185">Reference proteome</keyword>
<name>A0A017TG24_9BACT</name>
<dbReference type="InterPro" id="IPR050266">
    <property type="entry name" value="AB_hydrolase_sf"/>
</dbReference>
<organism evidence="2 3">
    <name type="scientific">Chondromyces apiculatus DSM 436</name>
    <dbReference type="NCBI Taxonomy" id="1192034"/>
    <lineage>
        <taxon>Bacteria</taxon>
        <taxon>Pseudomonadati</taxon>
        <taxon>Myxococcota</taxon>
        <taxon>Polyangia</taxon>
        <taxon>Polyangiales</taxon>
        <taxon>Polyangiaceae</taxon>
        <taxon>Chondromyces</taxon>
    </lineage>
</organism>
<dbReference type="RefSeq" id="WP_197040984.1">
    <property type="nucleotide sequence ID" value="NZ_ASRX01000005.1"/>
</dbReference>
<dbReference type="InterPro" id="IPR029058">
    <property type="entry name" value="AB_hydrolase_fold"/>
</dbReference>
<dbReference type="PANTHER" id="PTHR43798">
    <property type="entry name" value="MONOACYLGLYCEROL LIPASE"/>
    <property type="match status" value="1"/>
</dbReference>
<dbReference type="Pfam" id="PF00561">
    <property type="entry name" value="Abhydrolase_1"/>
    <property type="match status" value="1"/>
</dbReference>
<proteinExistence type="predicted"/>
<dbReference type="EMBL" id="ASRX01000005">
    <property type="protein sequence ID" value="EYF08184.1"/>
    <property type="molecule type" value="Genomic_DNA"/>
</dbReference>
<sequence length="529" mass="57222">MKQGQARWFAGVLGAVVSSMCCTCSKEAEPEPELSGPLAPVTWQPCPVDSEGTGSGAECAEISLPVSHRDRDGKTFTLFVKRLVGTAAKRRQLWLLAGGPGNAGTTYEVVAKRLADLDPTLDIYMPDHRGTGRSMRLSCPGEPEKRPRTVDDWKACGEDLQKRLGDQLLEFNITSAARDLGAAIEGTRTAGQEVHVFGESYGSLWAQRYLQLFPTQPTSVTLDSMCQTSLCSHVTRDARNDRVGREVLARCAADPFCAGKLGPDPAARLSDLLADLEADACPALVDLGMDREGARSRFAEMLESFTLRPLIPALIYRGLRCELGDVAAYEAFLAYMDGGGGSAPSRPVDGKLRSRALGTHIILSEMVQAKPPSQEELEAMQAAALFSYDIGPFYRSLFDVWPRYARDDYTDRYPSTSVPILMMNGTLDPISSIDIAQEIAGHYQGPAQTFVPLDRGVHGSLAGTPTVAPPHTSCGFTLFRSFLADVKAPVDTACVAEVQPLDFRGDEGFALEVFGAPDLWDDAVNPPPQ</sequence>
<protein>
    <submittedName>
        <fullName evidence="2">Proteinase (Secreted protein)</fullName>
    </submittedName>
</protein>
<dbReference type="Proteomes" id="UP000019678">
    <property type="component" value="Unassembled WGS sequence"/>
</dbReference>
<comment type="caution">
    <text evidence="2">The sequence shown here is derived from an EMBL/GenBank/DDBJ whole genome shotgun (WGS) entry which is preliminary data.</text>
</comment>
<evidence type="ECO:0000259" key="1">
    <source>
        <dbReference type="Pfam" id="PF00561"/>
    </source>
</evidence>
<reference evidence="2 3" key="1">
    <citation type="submission" date="2013-05" db="EMBL/GenBank/DDBJ databases">
        <title>Genome assembly of Chondromyces apiculatus DSM 436.</title>
        <authorList>
            <person name="Sharma G."/>
            <person name="Khatri I."/>
            <person name="Kaur C."/>
            <person name="Mayilraj S."/>
            <person name="Subramanian S."/>
        </authorList>
    </citation>
    <scope>NUCLEOTIDE SEQUENCE [LARGE SCALE GENOMIC DNA]</scope>
    <source>
        <strain evidence="2 3">DSM 436</strain>
    </source>
</reference>
<dbReference type="STRING" id="1192034.CAP_5944"/>
<dbReference type="InterPro" id="IPR000073">
    <property type="entry name" value="AB_hydrolase_1"/>
</dbReference>